<evidence type="ECO:0000313" key="1">
    <source>
        <dbReference type="EMBL" id="SVD24377.1"/>
    </source>
</evidence>
<accession>A0A382TS43</accession>
<organism evidence="1">
    <name type="scientific">marine metagenome</name>
    <dbReference type="NCBI Taxonomy" id="408172"/>
    <lineage>
        <taxon>unclassified sequences</taxon>
        <taxon>metagenomes</taxon>
        <taxon>ecological metagenomes</taxon>
    </lineage>
</organism>
<sequence length="25" mass="2951">VGHVYEEVASRHGVRVKPEELTRRF</sequence>
<dbReference type="EMBL" id="UINC01138438">
    <property type="protein sequence ID" value="SVD24377.1"/>
    <property type="molecule type" value="Genomic_DNA"/>
</dbReference>
<feature type="non-terminal residue" evidence="1">
    <location>
        <position position="25"/>
    </location>
</feature>
<reference evidence="1" key="1">
    <citation type="submission" date="2018-05" db="EMBL/GenBank/DDBJ databases">
        <authorList>
            <person name="Lanie J.A."/>
            <person name="Ng W.-L."/>
            <person name="Kazmierczak K.M."/>
            <person name="Andrzejewski T.M."/>
            <person name="Davidsen T.M."/>
            <person name="Wayne K.J."/>
            <person name="Tettelin H."/>
            <person name="Glass J.I."/>
            <person name="Rusch D."/>
            <person name="Podicherti R."/>
            <person name="Tsui H.-C.T."/>
            <person name="Winkler M.E."/>
        </authorList>
    </citation>
    <scope>NUCLEOTIDE SEQUENCE</scope>
</reference>
<gene>
    <name evidence="1" type="ORF">METZ01_LOCUS377231</name>
</gene>
<protein>
    <submittedName>
        <fullName evidence="1">Uncharacterized protein</fullName>
    </submittedName>
</protein>
<proteinExistence type="predicted"/>
<name>A0A382TS43_9ZZZZ</name>
<feature type="non-terminal residue" evidence="1">
    <location>
        <position position="1"/>
    </location>
</feature>
<dbReference type="AlphaFoldDB" id="A0A382TS43"/>